<dbReference type="Proteomes" id="UP000887116">
    <property type="component" value="Unassembled WGS sequence"/>
</dbReference>
<protein>
    <submittedName>
        <fullName evidence="1">Uncharacterized protein</fullName>
    </submittedName>
</protein>
<reference evidence="1" key="1">
    <citation type="submission" date="2020-07" db="EMBL/GenBank/DDBJ databases">
        <title>Multicomponent nature underlies the extraordinary mechanical properties of spider dragline silk.</title>
        <authorList>
            <person name="Kono N."/>
            <person name="Nakamura H."/>
            <person name="Mori M."/>
            <person name="Yoshida Y."/>
            <person name="Ohtoshi R."/>
            <person name="Malay A.D."/>
            <person name="Moran D.A.P."/>
            <person name="Tomita M."/>
            <person name="Numata K."/>
            <person name="Arakawa K."/>
        </authorList>
    </citation>
    <scope>NUCLEOTIDE SEQUENCE</scope>
</reference>
<organism evidence="1 2">
    <name type="scientific">Trichonephila clavata</name>
    <name type="common">Joro spider</name>
    <name type="synonym">Nephila clavata</name>
    <dbReference type="NCBI Taxonomy" id="2740835"/>
    <lineage>
        <taxon>Eukaryota</taxon>
        <taxon>Metazoa</taxon>
        <taxon>Ecdysozoa</taxon>
        <taxon>Arthropoda</taxon>
        <taxon>Chelicerata</taxon>
        <taxon>Arachnida</taxon>
        <taxon>Araneae</taxon>
        <taxon>Araneomorphae</taxon>
        <taxon>Entelegynae</taxon>
        <taxon>Araneoidea</taxon>
        <taxon>Nephilidae</taxon>
        <taxon>Trichonephila</taxon>
    </lineage>
</organism>
<dbReference type="EMBL" id="BMAO01025769">
    <property type="protein sequence ID" value="GFR04778.1"/>
    <property type="molecule type" value="Genomic_DNA"/>
</dbReference>
<keyword evidence="2" id="KW-1185">Reference proteome</keyword>
<evidence type="ECO:0000313" key="2">
    <source>
        <dbReference type="Proteomes" id="UP000887116"/>
    </source>
</evidence>
<name>A0A8X6J0I7_TRICU</name>
<gene>
    <name evidence="1" type="ORF">TNCT_28961</name>
</gene>
<accession>A0A8X6J0I7</accession>
<proteinExistence type="predicted"/>
<dbReference type="AlphaFoldDB" id="A0A8X6J0I7"/>
<comment type="caution">
    <text evidence="1">The sequence shown here is derived from an EMBL/GenBank/DDBJ whole genome shotgun (WGS) entry which is preliminary data.</text>
</comment>
<sequence>MGTISRIFKATKITLKGLKYKRLPEKQPNPHSELTKQKPISLSLSSVREYKFYDISEFQISFIRHCEELSYDMRPSFYTAGRKELVLRRDLDALYE</sequence>
<evidence type="ECO:0000313" key="1">
    <source>
        <dbReference type="EMBL" id="GFR04778.1"/>
    </source>
</evidence>